<dbReference type="GO" id="GO:0016020">
    <property type="term" value="C:membrane"/>
    <property type="evidence" value="ECO:0007669"/>
    <property type="project" value="UniProtKB-SubCell"/>
</dbReference>
<dbReference type="AlphaFoldDB" id="A0A914E9S5"/>
<reference evidence="8" key="1">
    <citation type="submission" date="2022-11" db="UniProtKB">
        <authorList>
            <consortium name="WormBaseParasite"/>
        </authorList>
    </citation>
    <scope>IDENTIFICATION</scope>
</reference>
<accession>A0A914E9S5</accession>
<keyword evidence="3" id="KW-0812">Transmembrane</keyword>
<evidence type="ECO:0000313" key="8">
    <source>
        <dbReference type="WBParaSite" id="ACRNAN_scaffold6306.g30018.t1"/>
    </source>
</evidence>
<dbReference type="WBParaSite" id="ACRNAN_scaffold6306.g30018.t1">
    <property type="protein sequence ID" value="ACRNAN_scaffold6306.g30018.t1"/>
    <property type="gene ID" value="ACRNAN_scaffold6306.g30018"/>
</dbReference>
<keyword evidence="6" id="KW-0325">Glycoprotein</keyword>
<dbReference type="PANTHER" id="PTHR11923">
    <property type="entry name" value="SCAVENGER RECEPTOR CLASS B TYPE-1 SR-B1"/>
    <property type="match status" value="1"/>
</dbReference>
<dbReference type="PANTHER" id="PTHR11923:SF105">
    <property type="entry name" value="PROTEIN CBR-SCAV-1"/>
    <property type="match status" value="1"/>
</dbReference>
<name>A0A914E9S5_9BILA</name>
<dbReference type="GO" id="GO:0005044">
    <property type="term" value="F:scavenger receptor activity"/>
    <property type="evidence" value="ECO:0007669"/>
    <property type="project" value="TreeGrafter"/>
</dbReference>
<sequence>MGAKPDMFEVGPYSYRETTIYNYKVPGSFLKDGTEFTYTKTTKYEFDPATSCQGCSENDTFIMPDILFFKLADVLLDPEAVCTLLSSIFNPDSPVQSNCLDSPVDGELETVLNIILRVLLKDSNFTIGDHPIELLCDLLSVMITADGGGPFLPIKVHEILWDGYNDPIVSRLILEIERIFESALNITLPDISTPPVAINQKVKTSLPYTMNTGTNNYLQTGAVLLYNNSKTLPDAFWNGWQCHVNDTDSCIPPQHLDIMDLSAKAFASEASTTSASNCECEVCSNETASLASKLKGTTGDFFHALVEKSDRLSVLVDDICRTMDFIYQEESKVQDIDTYRFIIDPSMFSSSNHDNCGYCRKLPRDMYGREAGSYCLPDGVLDLSGCEQLNADIIVSNPHFYGAAKEVRQMFPYLKQDANQDQTTLDIEPTTGTVLAANKRLQINYLFKNYPGPFQALTSGVYPILWLNESYMMDPHTHDQIKSEIHMKRKMISTSDSSGSQMSRDRRK</sequence>
<dbReference type="PRINTS" id="PR01609">
    <property type="entry name" value="CD36FAMILY"/>
</dbReference>
<dbReference type="GO" id="GO:0005737">
    <property type="term" value="C:cytoplasm"/>
    <property type="evidence" value="ECO:0007669"/>
    <property type="project" value="TreeGrafter"/>
</dbReference>
<evidence type="ECO:0000256" key="4">
    <source>
        <dbReference type="ARBA" id="ARBA00022989"/>
    </source>
</evidence>
<evidence type="ECO:0000256" key="3">
    <source>
        <dbReference type="ARBA" id="ARBA00022692"/>
    </source>
</evidence>
<keyword evidence="4" id="KW-1133">Transmembrane helix</keyword>
<organism evidence="7 8">
    <name type="scientific">Acrobeloides nanus</name>
    <dbReference type="NCBI Taxonomy" id="290746"/>
    <lineage>
        <taxon>Eukaryota</taxon>
        <taxon>Metazoa</taxon>
        <taxon>Ecdysozoa</taxon>
        <taxon>Nematoda</taxon>
        <taxon>Chromadorea</taxon>
        <taxon>Rhabditida</taxon>
        <taxon>Tylenchina</taxon>
        <taxon>Cephalobomorpha</taxon>
        <taxon>Cephaloboidea</taxon>
        <taxon>Cephalobidae</taxon>
        <taxon>Acrobeloides</taxon>
    </lineage>
</organism>
<evidence type="ECO:0000256" key="5">
    <source>
        <dbReference type="ARBA" id="ARBA00023136"/>
    </source>
</evidence>
<protein>
    <submittedName>
        <fullName evidence="8">Uncharacterized protein</fullName>
    </submittedName>
</protein>
<dbReference type="InterPro" id="IPR002159">
    <property type="entry name" value="CD36_fam"/>
</dbReference>
<evidence type="ECO:0000256" key="1">
    <source>
        <dbReference type="ARBA" id="ARBA00004370"/>
    </source>
</evidence>
<evidence type="ECO:0000256" key="2">
    <source>
        <dbReference type="ARBA" id="ARBA00010532"/>
    </source>
</evidence>
<dbReference type="Proteomes" id="UP000887540">
    <property type="component" value="Unplaced"/>
</dbReference>
<keyword evidence="7" id="KW-1185">Reference proteome</keyword>
<evidence type="ECO:0000256" key="6">
    <source>
        <dbReference type="ARBA" id="ARBA00023180"/>
    </source>
</evidence>
<evidence type="ECO:0000313" key="7">
    <source>
        <dbReference type="Proteomes" id="UP000887540"/>
    </source>
</evidence>
<dbReference type="Pfam" id="PF01130">
    <property type="entry name" value="CD36"/>
    <property type="match status" value="2"/>
</dbReference>
<proteinExistence type="inferred from homology"/>
<keyword evidence="5" id="KW-0472">Membrane</keyword>
<comment type="subcellular location">
    <subcellularLocation>
        <location evidence="1">Membrane</location>
    </subcellularLocation>
</comment>
<comment type="similarity">
    <text evidence="2">Belongs to the CD36 family.</text>
</comment>